<sequence>MRGYICAIIYGTNCPSIDTASTRRRFCDGPVGWSPKKSGRLAIKVYPAVRGSIEPCNLLGLLPDEWRRRALELYRDHWKTTYTRAQDAAPGDRKFVGFALIYKAEGIEAAYKLVEQSIYWIKRVDCGGITQSTPADGSGRTLAREHYCIRETIAERIPVANNRSPQSARKQFSAGFQGQHTSRWRSHQDMKCNNHGSRPRNVNCPPTNRSYGTHKSNNALHFKPTSPMWLHEAHLKTRWGSMTPTWREQTRVAGRGLVKVVKTILRDNGKVWDTAISSEHAVHILFERRLVTLMSSQVLHHRNVYLEAPKTRVFHQGDLGLGGKNFLFSRVTSIRHPSSKSQARLSRLTRDTSPLNSGQAPRRRAYRTPMFAKWWWNRRNNRCACSIRPGYQRIHRCRGEELDGWMSNLEFGALGKRYTVEVGASWPKGTRIADGPANPVWDLAKKHDLTIEHCDRYRVVDRLTFSMVTTAHGYNNYLDVFNATVSAYTNATIR</sequence>
<evidence type="ECO:0000313" key="1">
    <source>
        <dbReference type="EMBL" id="KAH7919293.1"/>
    </source>
</evidence>
<comment type="caution">
    <text evidence="1">The sequence shown here is derived from an EMBL/GenBank/DDBJ whole genome shotgun (WGS) entry which is preliminary data.</text>
</comment>
<dbReference type="Proteomes" id="UP000790709">
    <property type="component" value="Unassembled WGS sequence"/>
</dbReference>
<reference evidence="1" key="1">
    <citation type="journal article" date="2021" name="New Phytol.">
        <title>Evolutionary innovations through gain and loss of genes in the ectomycorrhizal Boletales.</title>
        <authorList>
            <person name="Wu G."/>
            <person name="Miyauchi S."/>
            <person name="Morin E."/>
            <person name="Kuo A."/>
            <person name="Drula E."/>
            <person name="Varga T."/>
            <person name="Kohler A."/>
            <person name="Feng B."/>
            <person name="Cao Y."/>
            <person name="Lipzen A."/>
            <person name="Daum C."/>
            <person name="Hundley H."/>
            <person name="Pangilinan J."/>
            <person name="Johnson J."/>
            <person name="Barry K."/>
            <person name="LaButti K."/>
            <person name="Ng V."/>
            <person name="Ahrendt S."/>
            <person name="Min B."/>
            <person name="Choi I.G."/>
            <person name="Park H."/>
            <person name="Plett J.M."/>
            <person name="Magnuson J."/>
            <person name="Spatafora J.W."/>
            <person name="Nagy L.G."/>
            <person name="Henrissat B."/>
            <person name="Grigoriev I.V."/>
            <person name="Yang Z.L."/>
            <person name="Xu J."/>
            <person name="Martin F.M."/>
        </authorList>
    </citation>
    <scope>NUCLEOTIDE SEQUENCE</scope>
    <source>
        <strain evidence="1">KUC20120723A-06</strain>
    </source>
</reference>
<dbReference type="EMBL" id="MU266674">
    <property type="protein sequence ID" value="KAH7919293.1"/>
    <property type="molecule type" value="Genomic_DNA"/>
</dbReference>
<accession>A0ACB8B2D9</accession>
<name>A0ACB8B2D9_9AGAM</name>
<evidence type="ECO:0000313" key="2">
    <source>
        <dbReference type="Proteomes" id="UP000790709"/>
    </source>
</evidence>
<protein>
    <submittedName>
        <fullName evidence="1">Uncharacterized protein</fullName>
    </submittedName>
</protein>
<gene>
    <name evidence="1" type="ORF">BV22DRAFT_1051140</name>
</gene>
<organism evidence="1 2">
    <name type="scientific">Leucogyrophana mollusca</name>
    <dbReference type="NCBI Taxonomy" id="85980"/>
    <lineage>
        <taxon>Eukaryota</taxon>
        <taxon>Fungi</taxon>
        <taxon>Dikarya</taxon>
        <taxon>Basidiomycota</taxon>
        <taxon>Agaricomycotina</taxon>
        <taxon>Agaricomycetes</taxon>
        <taxon>Agaricomycetidae</taxon>
        <taxon>Boletales</taxon>
        <taxon>Boletales incertae sedis</taxon>
        <taxon>Leucogyrophana</taxon>
    </lineage>
</organism>
<proteinExistence type="predicted"/>
<keyword evidence="2" id="KW-1185">Reference proteome</keyword>